<dbReference type="InterPro" id="IPR019734">
    <property type="entry name" value="TPR_rpt"/>
</dbReference>
<feature type="repeat" description="TPR" evidence="1">
    <location>
        <begin position="309"/>
        <end position="342"/>
    </location>
</feature>
<dbReference type="Pfam" id="PF13174">
    <property type="entry name" value="TPR_6"/>
    <property type="match status" value="1"/>
</dbReference>
<dbReference type="InterPro" id="IPR001173">
    <property type="entry name" value="Glyco_trans_2-like"/>
</dbReference>
<proteinExistence type="predicted"/>
<evidence type="ECO:0000256" key="1">
    <source>
        <dbReference type="PROSITE-ProRule" id="PRU00339"/>
    </source>
</evidence>
<evidence type="ECO:0000313" key="3">
    <source>
        <dbReference type="EMBL" id="AKA70671.1"/>
    </source>
</evidence>
<dbReference type="SUPFAM" id="SSF53448">
    <property type="entry name" value="Nucleotide-diphospho-sugar transferases"/>
    <property type="match status" value="1"/>
</dbReference>
<dbReference type="STRING" id="1548.CSCA_3546"/>
<organism evidence="3 4">
    <name type="scientific">Clostridium scatologenes</name>
    <dbReference type="NCBI Taxonomy" id="1548"/>
    <lineage>
        <taxon>Bacteria</taxon>
        <taxon>Bacillati</taxon>
        <taxon>Bacillota</taxon>
        <taxon>Clostridia</taxon>
        <taxon>Eubacteriales</taxon>
        <taxon>Clostridiaceae</taxon>
        <taxon>Clostridium</taxon>
    </lineage>
</organism>
<dbReference type="SMART" id="SM00028">
    <property type="entry name" value="TPR"/>
    <property type="match status" value="6"/>
</dbReference>
<dbReference type="HOGENOM" id="CLU_023736_1_0_9"/>
<protein>
    <submittedName>
        <fullName evidence="3">Glycosyltransferase</fullName>
    </submittedName>
</protein>
<dbReference type="PANTHER" id="PTHR43630:SF2">
    <property type="entry name" value="GLYCOSYLTRANSFERASE"/>
    <property type="match status" value="1"/>
</dbReference>
<dbReference type="PROSITE" id="PS50005">
    <property type="entry name" value="TPR"/>
    <property type="match status" value="1"/>
</dbReference>
<keyword evidence="1" id="KW-0802">TPR repeat</keyword>
<dbReference type="EMBL" id="CP009933">
    <property type="protein sequence ID" value="AKA70671.1"/>
    <property type="molecule type" value="Genomic_DNA"/>
</dbReference>
<dbReference type="Gene3D" id="3.90.550.10">
    <property type="entry name" value="Spore Coat Polysaccharide Biosynthesis Protein SpsA, Chain A"/>
    <property type="match status" value="1"/>
</dbReference>
<dbReference type="PROSITE" id="PS50293">
    <property type="entry name" value="TPR_REGION"/>
    <property type="match status" value="1"/>
</dbReference>
<evidence type="ECO:0000259" key="2">
    <source>
        <dbReference type="Pfam" id="PF00535"/>
    </source>
</evidence>
<dbReference type="Pfam" id="PF00515">
    <property type="entry name" value="TPR_1"/>
    <property type="match status" value="1"/>
</dbReference>
<dbReference type="PANTHER" id="PTHR43630">
    <property type="entry name" value="POLY-BETA-1,6-N-ACETYL-D-GLUCOSAMINE SYNTHASE"/>
    <property type="match status" value="1"/>
</dbReference>
<dbReference type="Proteomes" id="UP000033115">
    <property type="component" value="Chromosome"/>
</dbReference>
<dbReference type="AlphaFoldDB" id="A0A0E3GRP3"/>
<gene>
    <name evidence="3" type="ORF">CSCA_3546</name>
</gene>
<dbReference type="InterPro" id="IPR011990">
    <property type="entry name" value="TPR-like_helical_dom_sf"/>
</dbReference>
<feature type="domain" description="Glycosyltransferase 2-like" evidence="2">
    <location>
        <begin position="1"/>
        <end position="117"/>
    </location>
</feature>
<evidence type="ECO:0000313" key="4">
    <source>
        <dbReference type="Proteomes" id="UP000033115"/>
    </source>
</evidence>
<dbReference type="SUPFAM" id="SSF48452">
    <property type="entry name" value="TPR-like"/>
    <property type="match status" value="1"/>
</dbReference>
<dbReference type="GO" id="GO:0016740">
    <property type="term" value="F:transferase activity"/>
    <property type="evidence" value="ECO:0007669"/>
    <property type="project" value="UniProtKB-KW"/>
</dbReference>
<dbReference type="Pfam" id="PF00535">
    <property type="entry name" value="Glycos_transf_2"/>
    <property type="match status" value="1"/>
</dbReference>
<keyword evidence="4" id="KW-1185">Reference proteome</keyword>
<name>A0A0E3GRP3_CLOSL</name>
<dbReference type="KEGG" id="csq:CSCA_3546"/>
<accession>A0A0E3GRP3</accession>
<keyword evidence="3" id="KW-0808">Transferase</keyword>
<dbReference type="Gene3D" id="1.25.40.10">
    <property type="entry name" value="Tetratricopeptide repeat domain"/>
    <property type="match status" value="3"/>
</dbReference>
<sequence length="587" mass="68216">MIVKNEAKNIGRCLGSISHVADEIIVVDTGSIDNTKEIAKQYGAKIYDFKWIDDFSKARNYSLSKASGNWILVLDGDDEFEKEDTNKLLNIINNSTEGDIFVFNTICYVGDTPGIEKIMNVNVRLFKNSPDIKYQGRIHEGVIPGNKNIITKFVDIRVYHYGYLNSCVQEQNKRERNMRILKKELKDNPNNPYWLFCIGNEYFALNQLEKSLECFLASYEKGNIKDIYMPKVLIRIIMIYDIFDQLDEALKYIDKALNHYPRYTDVEFIRAGIYKKLGHVTKAIRSFEQCSKLGEPPSTLSFIIGVGSYKAYYELGNIFYELNDYEEALKFYNQSLLVKSDFHPAIIKIGAVFTKIYTDPEDIKKNIEKFFNLNDPLNYSNLEEILFSAQQYQLSLYYANSAIANNVRVPYMTFKKAMCMYNLKMYEDAIKEFKKINSNNPNYLDSQVTLFMCYLSLNKFEDTEKVLSIIEKIDDHKNIYKTFLCLNNIFQSKDKEILSEDEQKSNEYLPIIINVLDAFLNTNEFDKFEKSLELLNCIESSSALLELAKLYSKHGLVQIAVSEIKRSINIFNKLDKECAHILYKSFH</sequence>
<dbReference type="InterPro" id="IPR029044">
    <property type="entry name" value="Nucleotide-diphossugar_trans"/>
</dbReference>
<dbReference type="CDD" id="cd02511">
    <property type="entry name" value="Beta4Glucosyltransferase"/>
    <property type="match status" value="1"/>
</dbReference>
<reference evidence="3 4" key="1">
    <citation type="journal article" date="2015" name="J. Biotechnol.">
        <title>Complete genome sequence of a malodorant-producing acetogen, Clostridium scatologenes ATCC 25775(T).</title>
        <authorList>
            <person name="Zhu Z."/>
            <person name="Guo T."/>
            <person name="Zheng H."/>
            <person name="Song T."/>
            <person name="Ouyang P."/>
            <person name="Xie J."/>
        </authorList>
    </citation>
    <scope>NUCLEOTIDE SEQUENCE [LARGE SCALE GENOMIC DNA]</scope>
    <source>
        <strain evidence="3 4">ATCC 25775</strain>
    </source>
</reference>